<evidence type="ECO:0000313" key="5">
    <source>
        <dbReference type="EMBL" id="VDK73389.1"/>
    </source>
</evidence>
<feature type="region of interest" description="Disordered" evidence="3">
    <location>
        <begin position="1"/>
        <end position="49"/>
    </location>
</feature>
<dbReference type="SUPFAM" id="SSF50044">
    <property type="entry name" value="SH3-domain"/>
    <property type="match status" value="1"/>
</dbReference>
<dbReference type="Gene3D" id="2.30.30.40">
    <property type="entry name" value="SH3 Domains"/>
    <property type="match status" value="1"/>
</dbReference>
<feature type="compositionally biased region" description="Basic and acidic residues" evidence="3">
    <location>
        <begin position="1"/>
        <end position="17"/>
    </location>
</feature>
<feature type="non-terminal residue" evidence="5">
    <location>
        <position position="1"/>
    </location>
</feature>
<evidence type="ECO:0000256" key="1">
    <source>
        <dbReference type="ARBA" id="ARBA00022443"/>
    </source>
</evidence>
<dbReference type="Proteomes" id="UP000277928">
    <property type="component" value="Unassembled WGS sequence"/>
</dbReference>
<dbReference type="AlphaFoldDB" id="A0A3P6SQA3"/>
<protein>
    <recommendedName>
        <fullName evidence="4">SH3 domain-containing protein</fullName>
    </recommendedName>
</protein>
<dbReference type="EMBL" id="UYRX01000089">
    <property type="protein sequence ID" value="VDK73389.1"/>
    <property type="molecule type" value="Genomic_DNA"/>
</dbReference>
<dbReference type="InterPro" id="IPR036028">
    <property type="entry name" value="SH3-like_dom_sf"/>
</dbReference>
<evidence type="ECO:0000313" key="6">
    <source>
        <dbReference type="Proteomes" id="UP000277928"/>
    </source>
</evidence>
<name>A0A3P6SQA3_LITSI</name>
<proteinExistence type="predicted"/>
<sequence>GSAERERRAHVGKKYAESLESLSSAITSPSTNDRFRYHYPNTGQERQCTTSRAKLSTSYASAYNPFSSESSVTAPNLFPTNASSGHRKMSLLSMSKYQLPELSRPSKNISLPDNRNEAPDIVRGDIGVCVGTATDAEILLSELRMPEAFIYRSDWLTDTYELLEEPPWYYYDVYESKEDGWLIGTLNGKTGLIPANYVEPLP</sequence>
<dbReference type="STRING" id="42156.A0A3P6SQA3"/>
<dbReference type="InterPro" id="IPR001452">
    <property type="entry name" value="SH3_domain"/>
</dbReference>
<evidence type="ECO:0000256" key="3">
    <source>
        <dbReference type="SAM" id="MobiDB-lite"/>
    </source>
</evidence>
<feature type="compositionally biased region" description="Polar residues" evidence="3">
    <location>
        <begin position="20"/>
        <end position="32"/>
    </location>
</feature>
<evidence type="ECO:0000259" key="4">
    <source>
        <dbReference type="PROSITE" id="PS50002"/>
    </source>
</evidence>
<gene>
    <name evidence="5" type="ORF">NLS_LOCUS2096</name>
</gene>
<reference evidence="5 6" key="1">
    <citation type="submission" date="2018-08" db="EMBL/GenBank/DDBJ databases">
        <authorList>
            <person name="Laetsch R D."/>
            <person name="Stevens L."/>
            <person name="Kumar S."/>
            <person name="Blaxter L. M."/>
        </authorList>
    </citation>
    <scope>NUCLEOTIDE SEQUENCE [LARGE SCALE GENOMIC DNA]</scope>
</reference>
<evidence type="ECO:0000256" key="2">
    <source>
        <dbReference type="PROSITE-ProRule" id="PRU00192"/>
    </source>
</evidence>
<keyword evidence="6" id="KW-1185">Reference proteome</keyword>
<accession>A0A3P6SQA3</accession>
<feature type="domain" description="SH3" evidence="4">
    <location>
        <begin position="144"/>
        <end position="202"/>
    </location>
</feature>
<dbReference type="PROSITE" id="PS50002">
    <property type="entry name" value="SH3"/>
    <property type="match status" value="1"/>
</dbReference>
<keyword evidence="1 2" id="KW-0728">SH3 domain</keyword>
<dbReference type="OrthoDB" id="3183924at2759"/>
<organism evidence="5 6">
    <name type="scientific">Litomosoides sigmodontis</name>
    <name type="common">Filarial nematode worm</name>
    <dbReference type="NCBI Taxonomy" id="42156"/>
    <lineage>
        <taxon>Eukaryota</taxon>
        <taxon>Metazoa</taxon>
        <taxon>Ecdysozoa</taxon>
        <taxon>Nematoda</taxon>
        <taxon>Chromadorea</taxon>
        <taxon>Rhabditida</taxon>
        <taxon>Spirurina</taxon>
        <taxon>Spiruromorpha</taxon>
        <taxon>Filarioidea</taxon>
        <taxon>Onchocercidae</taxon>
        <taxon>Litomosoides</taxon>
    </lineage>
</organism>